<keyword evidence="1" id="KW-0175">Coiled coil</keyword>
<feature type="coiled-coil region" evidence="1">
    <location>
        <begin position="10"/>
        <end position="51"/>
    </location>
</feature>
<dbReference type="AlphaFoldDB" id="A0A9N9F2D2"/>
<protein>
    <submittedName>
        <fullName evidence="2">3485_t:CDS:1</fullName>
    </submittedName>
</protein>
<comment type="caution">
    <text evidence="2">The sequence shown here is derived from an EMBL/GenBank/DDBJ whole genome shotgun (WGS) entry which is preliminary data.</text>
</comment>
<gene>
    <name evidence="2" type="ORF">FMOSSE_LOCUS4212</name>
</gene>
<dbReference type="EMBL" id="CAJVPP010000692">
    <property type="protein sequence ID" value="CAG8504471.1"/>
    <property type="molecule type" value="Genomic_DNA"/>
</dbReference>
<evidence type="ECO:0000313" key="2">
    <source>
        <dbReference type="EMBL" id="CAG8504471.1"/>
    </source>
</evidence>
<reference evidence="2" key="1">
    <citation type="submission" date="2021-06" db="EMBL/GenBank/DDBJ databases">
        <authorList>
            <person name="Kallberg Y."/>
            <person name="Tangrot J."/>
            <person name="Rosling A."/>
        </authorList>
    </citation>
    <scope>NUCLEOTIDE SEQUENCE</scope>
    <source>
        <strain evidence="2">87-6 pot B 2015</strain>
    </source>
</reference>
<accession>A0A9N9F2D2</accession>
<name>A0A9N9F2D2_FUNMO</name>
<dbReference type="Proteomes" id="UP000789375">
    <property type="component" value="Unassembled WGS sequence"/>
</dbReference>
<organism evidence="2 3">
    <name type="scientific">Funneliformis mosseae</name>
    <name type="common">Endomycorrhizal fungus</name>
    <name type="synonym">Glomus mosseae</name>
    <dbReference type="NCBI Taxonomy" id="27381"/>
    <lineage>
        <taxon>Eukaryota</taxon>
        <taxon>Fungi</taxon>
        <taxon>Fungi incertae sedis</taxon>
        <taxon>Mucoromycota</taxon>
        <taxon>Glomeromycotina</taxon>
        <taxon>Glomeromycetes</taxon>
        <taxon>Glomerales</taxon>
        <taxon>Glomeraceae</taxon>
        <taxon>Funneliformis</taxon>
    </lineage>
</organism>
<keyword evidence="3" id="KW-1185">Reference proteome</keyword>
<proteinExistence type="predicted"/>
<evidence type="ECO:0000256" key="1">
    <source>
        <dbReference type="SAM" id="Coils"/>
    </source>
</evidence>
<evidence type="ECO:0000313" key="3">
    <source>
        <dbReference type="Proteomes" id="UP000789375"/>
    </source>
</evidence>
<sequence>METLLSDSKKEALEDLHAEKNREIAELRESLNLANQKNSRLENKLEVRTEQRDRAIKYI</sequence>